<dbReference type="RefSeq" id="XP_040615051.1">
    <property type="nucleotide sequence ID" value="XM_040763655.1"/>
</dbReference>
<dbReference type="HOGENOM" id="CLU_2307874_0_0_1"/>
<dbReference type="GeneID" id="63678576"/>
<keyword evidence="2" id="KW-1185">Reference proteome</keyword>
<dbReference type="VEuPathDB" id="FungiDB:SPBR_05378"/>
<sequence length="100" mass="10912">MGRGTLGEVLNHGPWKRCADLVEIHYVHLLKYAHEANDNVMVLQTAERVIRITISFADLALIDNLTNGWGLNGHTPPSALPRCGLMNLPVAHVDSSYGGP</sequence>
<name>A0A0C2ICK5_9PEZI</name>
<evidence type="ECO:0000313" key="2">
    <source>
        <dbReference type="Proteomes" id="UP000031575"/>
    </source>
</evidence>
<dbReference type="EMBL" id="AWTV01000010">
    <property type="protein sequence ID" value="KIH87041.1"/>
    <property type="molecule type" value="Genomic_DNA"/>
</dbReference>
<organism evidence="1 2">
    <name type="scientific">Sporothrix brasiliensis 5110</name>
    <dbReference type="NCBI Taxonomy" id="1398154"/>
    <lineage>
        <taxon>Eukaryota</taxon>
        <taxon>Fungi</taxon>
        <taxon>Dikarya</taxon>
        <taxon>Ascomycota</taxon>
        <taxon>Pezizomycotina</taxon>
        <taxon>Sordariomycetes</taxon>
        <taxon>Sordariomycetidae</taxon>
        <taxon>Ophiostomatales</taxon>
        <taxon>Ophiostomataceae</taxon>
        <taxon>Sporothrix</taxon>
    </lineage>
</organism>
<accession>A0A0C2ICK5</accession>
<reference evidence="1 2" key="1">
    <citation type="journal article" date="2014" name="BMC Genomics">
        <title>Comparative genomics of the major fungal agents of human and animal Sporotrichosis: Sporothrix schenckii and Sporothrix brasiliensis.</title>
        <authorList>
            <person name="Teixeira M.M."/>
            <person name="de Almeida L.G."/>
            <person name="Kubitschek-Barreira P."/>
            <person name="Alves F.L."/>
            <person name="Kioshima E.S."/>
            <person name="Abadio A.K."/>
            <person name="Fernandes L."/>
            <person name="Derengowski L.S."/>
            <person name="Ferreira K.S."/>
            <person name="Souza R.C."/>
            <person name="Ruiz J.C."/>
            <person name="de Andrade N.C."/>
            <person name="Paes H.C."/>
            <person name="Nicola A.M."/>
            <person name="Albuquerque P."/>
            <person name="Gerber A.L."/>
            <person name="Martins V.P."/>
            <person name="Peconick L.D."/>
            <person name="Neto A.V."/>
            <person name="Chaucanez C.B."/>
            <person name="Silva P.A."/>
            <person name="Cunha O.L."/>
            <person name="de Oliveira F.F."/>
            <person name="dos Santos T.C."/>
            <person name="Barros A.L."/>
            <person name="Soares M.A."/>
            <person name="de Oliveira L.M."/>
            <person name="Marini M.M."/>
            <person name="Villalobos-Duno H."/>
            <person name="Cunha M.M."/>
            <person name="de Hoog S."/>
            <person name="da Silveira J.F."/>
            <person name="Henrissat B."/>
            <person name="Nino-Vega G.A."/>
            <person name="Cisalpino P.S."/>
            <person name="Mora-Montes H.M."/>
            <person name="Almeida S.R."/>
            <person name="Stajich J.E."/>
            <person name="Lopes-Bezerra L.M."/>
            <person name="Vasconcelos A.T."/>
            <person name="Felipe M.S."/>
        </authorList>
    </citation>
    <scope>NUCLEOTIDE SEQUENCE [LARGE SCALE GENOMIC DNA]</scope>
    <source>
        <strain evidence="1 2">5110</strain>
    </source>
</reference>
<protein>
    <submittedName>
        <fullName evidence="1">Uncharacterized protein</fullName>
    </submittedName>
</protein>
<dbReference type="Proteomes" id="UP000031575">
    <property type="component" value="Unassembled WGS sequence"/>
</dbReference>
<proteinExistence type="predicted"/>
<dbReference type="AlphaFoldDB" id="A0A0C2ICK5"/>
<gene>
    <name evidence="1" type="ORF">SPBR_05378</name>
</gene>
<evidence type="ECO:0000313" key="1">
    <source>
        <dbReference type="EMBL" id="KIH87041.1"/>
    </source>
</evidence>
<comment type="caution">
    <text evidence="1">The sequence shown here is derived from an EMBL/GenBank/DDBJ whole genome shotgun (WGS) entry which is preliminary data.</text>
</comment>